<dbReference type="AlphaFoldDB" id="A0A6J1WBR0"/>
<dbReference type="GO" id="GO:0006644">
    <property type="term" value="P:phospholipid metabolic process"/>
    <property type="evidence" value="ECO:0007669"/>
    <property type="project" value="InterPro"/>
</dbReference>
<dbReference type="InterPro" id="IPR033113">
    <property type="entry name" value="PLA2_histidine"/>
</dbReference>
<gene>
    <name evidence="6" type="primary">LOC113432443</name>
</gene>
<dbReference type="GO" id="GO:0050482">
    <property type="term" value="P:arachidonate secretion"/>
    <property type="evidence" value="ECO:0007669"/>
    <property type="project" value="InterPro"/>
</dbReference>
<evidence type="ECO:0000256" key="1">
    <source>
        <dbReference type="ARBA" id="ARBA00004613"/>
    </source>
</evidence>
<dbReference type="PROSITE" id="PS00118">
    <property type="entry name" value="PA2_HIS"/>
    <property type="match status" value="1"/>
</dbReference>
<dbReference type="RefSeq" id="XP_026550368.1">
    <property type="nucleotide sequence ID" value="XM_026694583.1"/>
</dbReference>
<protein>
    <submittedName>
        <fullName evidence="6">Acidic phospholipase A2-like</fullName>
    </submittedName>
</protein>
<feature type="non-terminal residue" evidence="6">
    <location>
        <position position="1"/>
    </location>
</feature>
<organism evidence="5 6">
    <name type="scientific">Notechis scutatus</name>
    <name type="common">mainland tiger snake</name>
    <dbReference type="NCBI Taxonomy" id="8663"/>
    <lineage>
        <taxon>Eukaryota</taxon>
        <taxon>Metazoa</taxon>
        <taxon>Chordata</taxon>
        <taxon>Craniata</taxon>
        <taxon>Vertebrata</taxon>
        <taxon>Euteleostomi</taxon>
        <taxon>Lepidosauria</taxon>
        <taxon>Squamata</taxon>
        <taxon>Bifurcata</taxon>
        <taxon>Unidentata</taxon>
        <taxon>Episquamata</taxon>
        <taxon>Toxicofera</taxon>
        <taxon>Serpentes</taxon>
        <taxon>Colubroidea</taxon>
        <taxon>Elapidae</taxon>
        <taxon>Hydrophiinae</taxon>
        <taxon>Notechis</taxon>
    </lineage>
</organism>
<reference evidence="6" key="1">
    <citation type="submission" date="2025-08" db="UniProtKB">
        <authorList>
            <consortium name="RefSeq"/>
        </authorList>
    </citation>
    <scope>IDENTIFICATION</scope>
</reference>
<dbReference type="SMART" id="SM00085">
    <property type="entry name" value="PA2c"/>
    <property type="match status" value="1"/>
</dbReference>
<evidence type="ECO:0000256" key="3">
    <source>
        <dbReference type="ARBA" id="ARBA00023157"/>
    </source>
</evidence>
<keyword evidence="3" id="KW-1015">Disulfide bond</keyword>
<evidence type="ECO:0000313" key="6">
    <source>
        <dbReference type="RefSeq" id="XP_026550368.1"/>
    </source>
</evidence>
<feature type="domain" description="Phospholipase A2-like central" evidence="4">
    <location>
        <begin position="7"/>
        <end position="139"/>
    </location>
</feature>
<dbReference type="Proteomes" id="UP000504612">
    <property type="component" value="Unplaced"/>
</dbReference>
<evidence type="ECO:0000256" key="2">
    <source>
        <dbReference type="ARBA" id="ARBA00022525"/>
    </source>
</evidence>
<evidence type="ECO:0000259" key="4">
    <source>
        <dbReference type="SMART" id="SM00085"/>
    </source>
</evidence>
<keyword evidence="2" id="KW-0964">Secreted</keyword>
<evidence type="ECO:0000313" key="5">
    <source>
        <dbReference type="Proteomes" id="UP000504612"/>
    </source>
</evidence>
<comment type="subcellular location">
    <subcellularLocation>
        <location evidence="1">Secreted</location>
    </subcellularLocation>
</comment>
<dbReference type="SUPFAM" id="SSF48619">
    <property type="entry name" value="Phospholipase A2, PLA2"/>
    <property type="match status" value="1"/>
</dbReference>
<accession>A0A6J1WBR0</accession>
<dbReference type="Gene3D" id="1.20.90.10">
    <property type="entry name" value="Phospholipase A2 domain"/>
    <property type="match status" value="1"/>
</dbReference>
<dbReference type="InterPro" id="IPR033112">
    <property type="entry name" value="PLA2_Asp_AS"/>
</dbReference>
<dbReference type="GO" id="GO:0004623">
    <property type="term" value="F:phospholipase A2 activity"/>
    <property type="evidence" value="ECO:0007669"/>
    <property type="project" value="InterPro"/>
</dbReference>
<dbReference type="KEGG" id="nss:113432443"/>
<dbReference type="GO" id="GO:0005576">
    <property type="term" value="C:extracellular region"/>
    <property type="evidence" value="ECO:0007669"/>
    <property type="project" value="UniProtKB-SubCell"/>
</dbReference>
<dbReference type="InterPro" id="IPR016090">
    <property type="entry name" value="PLA2-like_dom"/>
</dbReference>
<name>A0A6J1WBR0_9SAUR</name>
<sequence length="139" mass="15620">LFLLWARCCKTHDDCYTNIGTSKCNPKSQIYSWKCGSDGPTCGYRGVVVVRAQCKLYPFSSRRATSQRVLKRHRAASRHSAAFILVMPPPRFTISFFPPDSKTGCERSVCECDAAAAKCFAKAPYNDANWNIDTEKHCQ</sequence>
<dbReference type="InterPro" id="IPR036444">
    <property type="entry name" value="PLipase_A2_dom_sf"/>
</dbReference>
<proteinExistence type="predicted"/>
<keyword evidence="5" id="KW-1185">Reference proteome</keyword>
<dbReference type="GeneID" id="113432443"/>
<dbReference type="PROSITE" id="PS00119">
    <property type="entry name" value="PA2_ASP"/>
    <property type="match status" value="1"/>
</dbReference>